<dbReference type="AlphaFoldDB" id="A0A3L8NXV2"/>
<dbReference type="InterPro" id="IPR000160">
    <property type="entry name" value="GGDEF_dom"/>
</dbReference>
<proteinExistence type="predicted"/>
<dbReference type="InterPro" id="IPR043128">
    <property type="entry name" value="Rev_trsase/Diguanyl_cyclase"/>
</dbReference>
<evidence type="ECO:0000259" key="1">
    <source>
        <dbReference type="PROSITE" id="PS50887"/>
    </source>
</evidence>
<dbReference type="NCBIfam" id="TIGR00254">
    <property type="entry name" value="GGDEF"/>
    <property type="match status" value="1"/>
</dbReference>
<dbReference type="PANTHER" id="PTHR45138:SF24">
    <property type="entry name" value="DIGUANYLATE CYCLASE DGCC-RELATED"/>
    <property type="match status" value="1"/>
</dbReference>
<reference evidence="2 3" key="1">
    <citation type="submission" date="2018-10" db="EMBL/GenBank/DDBJ databases">
        <title>Marmoricola sp. 4Q3S-7 whole genome shotgun sequence.</title>
        <authorList>
            <person name="Li F."/>
        </authorList>
    </citation>
    <scope>NUCLEOTIDE SEQUENCE [LARGE SCALE GENOMIC DNA]</scope>
    <source>
        <strain evidence="2 3">4Q3S-7</strain>
    </source>
</reference>
<dbReference type="InterPro" id="IPR003018">
    <property type="entry name" value="GAF"/>
</dbReference>
<dbReference type="Proteomes" id="UP000281708">
    <property type="component" value="Unassembled WGS sequence"/>
</dbReference>
<dbReference type="Pfam" id="PF00990">
    <property type="entry name" value="GGDEF"/>
    <property type="match status" value="1"/>
</dbReference>
<keyword evidence="3" id="KW-1185">Reference proteome</keyword>
<gene>
    <name evidence="2" type="ORF">D9V37_18315</name>
</gene>
<dbReference type="RefSeq" id="WP_121807553.1">
    <property type="nucleotide sequence ID" value="NZ_RDBE01000010.1"/>
</dbReference>
<dbReference type="CDD" id="cd01949">
    <property type="entry name" value="GGDEF"/>
    <property type="match status" value="1"/>
</dbReference>
<dbReference type="InterPro" id="IPR050469">
    <property type="entry name" value="Diguanylate_Cyclase"/>
</dbReference>
<dbReference type="SMART" id="SM00065">
    <property type="entry name" value="GAF"/>
    <property type="match status" value="1"/>
</dbReference>
<accession>A0A3L8NXV2</accession>
<dbReference type="Pfam" id="PF01590">
    <property type="entry name" value="GAF"/>
    <property type="match status" value="1"/>
</dbReference>
<protein>
    <submittedName>
        <fullName evidence="2">Sensor domain-containing diguanylate cyclase</fullName>
    </submittedName>
</protein>
<organism evidence="2 3">
    <name type="scientific">Nocardioides mangrovicus</name>
    <dbReference type="NCBI Taxonomy" id="2478913"/>
    <lineage>
        <taxon>Bacteria</taxon>
        <taxon>Bacillati</taxon>
        <taxon>Actinomycetota</taxon>
        <taxon>Actinomycetes</taxon>
        <taxon>Propionibacteriales</taxon>
        <taxon>Nocardioidaceae</taxon>
        <taxon>Nocardioides</taxon>
    </lineage>
</organism>
<dbReference type="GO" id="GO:0043709">
    <property type="term" value="P:cell adhesion involved in single-species biofilm formation"/>
    <property type="evidence" value="ECO:0007669"/>
    <property type="project" value="TreeGrafter"/>
</dbReference>
<dbReference type="OrthoDB" id="23692at2"/>
<dbReference type="InterPro" id="IPR029787">
    <property type="entry name" value="Nucleotide_cyclase"/>
</dbReference>
<dbReference type="GO" id="GO:1902201">
    <property type="term" value="P:negative regulation of bacterial-type flagellum-dependent cell motility"/>
    <property type="evidence" value="ECO:0007669"/>
    <property type="project" value="TreeGrafter"/>
</dbReference>
<evidence type="ECO:0000313" key="2">
    <source>
        <dbReference type="EMBL" id="RLV48046.1"/>
    </source>
</evidence>
<dbReference type="PROSITE" id="PS50887">
    <property type="entry name" value="GGDEF"/>
    <property type="match status" value="1"/>
</dbReference>
<dbReference type="EMBL" id="RDBE01000010">
    <property type="protein sequence ID" value="RLV48046.1"/>
    <property type="molecule type" value="Genomic_DNA"/>
</dbReference>
<comment type="caution">
    <text evidence="2">The sequence shown here is derived from an EMBL/GenBank/DDBJ whole genome shotgun (WGS) entry which is preliminary data.</text>
</comment>
<dbReference type="PANTHER" id="PTHR45138">
    <property type="entry name" value="REGULATORY COMPONENTS OF SENSORY TRANSDUCTION SYSTEM"/>
    <property type="match status" value="1"/>
</dbReference>
<sequence length="313" mass="33653">MSISESGRGSDHFAAAAQRVVDYLNAHTPLSDWAVARVAGGEHVQLHVHREDIVDVGTRLEWPTTLCSRMVAGADPVVADTTRHPQYADLALAEELRAYTGAPISDDNGELFGVLCGVRGTPLEPDETVDHELVSVLSDLLSDQLRLSRLLDRGRRQLEITEALSQRDALTGLLNRKGWDMLVVDAQQRIDAFGDLVSVAVIDLDGLKQVNDELGHQAGDELLRLAAETLGDQDRLGDRIARYGGDEFAVMAHNVAVDDVADYFARFAEALAAAGVAASMGCAPALPGSTVQAAFTEADAAMYDVKRSRRAPA</sequence>
<feature type="domain" description="GGDEF" evidence="1">
    <location>
        <begin position="195"/>
        <end position="313"/>
    </location>
</feature>
<name>A0A3L8NXV2_9ACTN</name>
<dbReference type="SMART" id="SM00267">
    <property type="entry name" value="GGDEF"/>
    <property type="match status" value="1"/>
</dbReference>
<dbReference type="Gene3D" id="3.30.70.270">
    <property type="match status" value="1"/>
</dbReference>
<dbReference type="SUPFAM" id="SSF55073">
    <property type="entry name" value="Nucleotide cyclase"/>
    <property type="match status" value="1"/>
</dbReference>
<dbReference type="SUPFAM" id="SSF55781">
    <property type="entry name" value="GAF domain-like"/>
    <property type="match status" value="1"/>
</dbReference>
<dbReference type="GO" id="GO:0052621">
    <property type="term" value="F:diguanylate cyclase activity"/>
    <property type="evidence" value="ECO:0007669"/>
    <property type="project" value="TreeGrafter"/>
</dbReference>
<evidence type="ECO:0000313" key="3">
    <source>
        <dbReference type="Proteomes" id="UP000281708"/>
    </source>
</evidence>
<dbReference type="GO" id="GO:0005886">
    <property type="term" value="C:plasma membrane"/>
    <property type="evidence" value="ECO:0007669"/>
    <property type="project" value="TreeGrafter"/>
</dbReference>